<dbReference type="EMBL" id="JABMIG020000001">
    <property type="protein sequence ID" value="KAL3805876.1"/>
    <property type="molecule type" value="Genomic_DNA"/>
</dbReference>
<dbReference type="PANTHER" id="PTHR46517">
    <property type="entry name" value="FRUCTOSE-2,6-BISPHOSPHATASE TIGAR"/>
    <property type="match status" value="1"/>
</dbReference>
<comment type="caution">
    <text evidence="4">The sequence shown here is derived from an EMBL/GenBank/DDBJ whole genome shotgun (WGS) entry which is preliminary data.</text>
</comment>
<dbReference type="InterPro" id="IPR029033">
    <property type="entry name" value="His_PPase_superfam"/>
</dbReference>
<gene>
    <name evidence="4" type="ORF">HJC23_007837</name>
</gene>
<dbReference type="Proteomes" id="UP001516023">
    <property type="component" value="Unassembled WGS sequence"/>
</dbReference>
<dbReference type="CDD" id="cd07067">
    <property type="entry name" value="HP_PGM_like"/>
    <property type="match status" value="1"/>
</dbReference>
<feature type="signal peptide" evidence="3">
    <location>
        <begin position="1"/>
        <end position="31"/>
    </location>
</feature>
<accession>A0ABD3R2G9</accession>
<evidence type="ECO:0000256" key="2">
    <source>
        <dbReference type="PIRSR" id="PIRSR613078-2"/>
    </source>
</evidence>
<dbReference type="SUPFAM" id="SSF53254">
    <property type="entry name" value="Phosphoglycerate mutase-like"/>
    <property type="match status" value="1"/>
</dbReference>
<keyword evidence="5" id="KW-1185">Reference proteome</keyword>
<name>A0ABD3R2G9_9STRA</name>
<dbReference type="GO" id="GO:0016787">
    <property type="term" value="F:hydrolase activity"/>
    <property type="evidence" value="ECO:0007669"/>
    <property type="project" value="UniProtKB-KW"/>
</dbReference>
<dbReference type="PANTHER" id="PTHR46517:SF1">
    <property type="entry name" value="FRUCTOSE-2,6-BISPHOSPHATASE TIGAR"/>
    <property type="match status" value="1"/>
</dbReference>
<organism evidence="4 5">
    <name type="scientific">Cyclotella cryptica</name>
    <dbReference type="NCBI Taxonomy" id="29204"/>
    <lineage>
        <taxon>Eukaryota</taxon>
        <taxon>Sar</taxon>
        <taxon>Stramenopiles</taxon>
        <taxon>Ochrophyta</taxon>
        <taxon>Bacillariophyta</taxon>
        <taxon>Coscinodiscophyceae</taxon>
        <taxon>Thalassiosirophycidae</taxon>
        <taxon>Stephanodiscales</taxon>
        <taxon>Stephanodiscaceae</taxon>
        <taxon>Cyclotella</taxon>
    </lineage>
</organism>
<dbReference type="SMART" id="SM00855">
    <property type="entry name" value="PGAM"/>
    <property type="match status" value="1"/>
</dbReference>
<feature type="binding site" evidence="2">
    <location>
        <begin position="68"/>
        <end position="75"/>
    </location>
    <ligand>
        <name>substrate</name>
    </ligand>
</feature>
<dbReference type="AlphaFoldDB" id="A0ABD3R2G9"/>
<dbReference type="InterPro" id="IPR051695">
    <property type="entry name" value="Phosphoglycerate_Mutase"/>
</dbReference>
<keyword evidence="3" id="KW-0732">Signal</keyword>
<dbReference type="InterPro" id="IPR013078">
    <property type="entry name" value="His_Pase_superF_clade-1"/>
</dbReference>
<dbReference type="Pfam" id="PF00300">
    <property type="entry name" value="His_Phos_1"/>
    <property type="match status" value="1"/>
</dbReference>
<proteinExistence type="predicted"/>
<evidence type="ECO:0008006" key="6">
    <source>
        <dbReference type="Google" id="ProtNLM"/>
    </source>
</evidence>
<sequence length="332" mass="36307">MSSSKLTPPFSLAVCIAFLLCVLHTTIMVYAQSAAATENRLPTLVTENDSSVKSLKLAPFLLRLHLIRHGETEANAANLVLGQGDSPLTPHGVALAALASSSKLVQEGPYWRAYCSDLYRAHRTARIILGMEDAHGNSGNRDSPSIPFPLVVDSRLREVAKGAREGFVKSMSYEEAMERRIREANGGEVRIPLFESVDDAWERVKGWIDLLVEDASDHFYSFQSKQNNLQPEDDVTSPKIYHVFAVSHSALIRTMIHKMVGDQLPKECAKTNEGSLSIPNLSCTTIDVRPYSVGDHRTVQQGSWIPALVRLADVSHLGGTASPLSSGHPSLP</sequence>
<feature type="binding site" evidence="2">
    <location>
        <position position="120"/>
    </location>
    <ligand>
        <name>substrate</name>
    </ligand>
</feature>
<evidence type="ECO:0000313" key="4">
    <source>
        <dbReference type="EMBL" id="KAL3805876.1"/>
    </source>
</evidence>
<evidence type="ECO:0000256" key="1">
    <source>
        <dbReference type="ARBA" id="ARBA00022801"/>
    </source>
</evidence>
<evidence type="ECO:0000313" key="5">
    <source>
        <dbReference type="Proteomes" id="UP001516023"/>
    </source>
</evidence>
<dbReference type="Gene3D" id="3.40.50.1240">
    <property type="entry name" value="Phosphoglycerate mutase-like"/>
    <property type="match status" value="1"/>
</dbReference>
<dbReference type="InterPro" id="IPR001345">
    <property type="entry name" value="PG/BPGM_mutase_AS"/>
</dbReference>
<feature type="chain" id="PRO_5044889798" description="Phosphoglycerate mutase" evidence="3">
    <location>
        <begin position="32"/>
        <end position="332"/>
    </location>
</feature>
<keyword evidence="1" id="KW-0378">Hydrolase</keyword>
<evidence type="ECO:0000256" key="3">
    <source>
        <dbReference type="SAM" id="SignalP"/>
    </source>
</evidence>
<protein>
    <recommendedName>
        <fullName evidence="6">Phosphoglycerate mutase</fullName>
    </recommendedName>
</protein>
<dbReference type="PROSITE" id="PS00175">
    <property type="entry name" value="PG_MUTASE"/>
    <property type="match status" value="1"/>
</dbReference>
<reference evidence="4 5" key="1">
    <citation type="journal article" date="2020" name="G3 (Bethesda)">
        <title>Improved Reference Genome for Cyclotella cryptica CCMP332, a Model for Cell Wall Morphogenesis, Salinity Adaptation, and Lipid Production in Diatoms (Bacillariophyta).</title>
        <authorList>
            <person name="Roberts W.R."/>
            <person name="Downey K.M."/>
            <person name="Ruck E.C."/>
            <person name="Traller J.C."/>
            <person name="Alverson A.J."/>
        </authorList>
    </citation>
    <scope>NUCLEOTIDE SEQUENCE [LARGE SCALE GENOMIC DNA]</scope>
    <source>
        <strain evidence="4 5">CCMP332</strain>
    </source>
</reference>